<dbReference type="Gene3D" id="2.30.30.380">
    <property type="entry name" value="Zn-finger domain of Sec23/24"/>
    <property type="match status" value="1"/>
</dbReference>
<dbReference type="EMBL" id="GL877416">
    <property type="protein sequence ID" value="ELA47537.1"/>
    <property type="molecule type" value="Genomic_DNA"/>
</dbReference>
<dbReference type="SUPFAM" id="SSF53300">
    <property type="entry name" value="vWA-like"/>
    <property type="match status" value="1"/>
</dbReference>
<dbReference type="GO" id="GO:0090110">
    <property type="term" value="P:COPII-coated vesicle cargo loading"/>
    <property type="evidence" value="ECO:0007669"/>
    <property type="project" value="TreeGrafter"/>
</dbReference>
<dbReference type="FunCoup" id="L2GW05">
    <property type="interactions" value="121"/>
</dbReference>
<dbReference type="InterPro" id="IPR036174">
    <property type="entry name" value="Znf_Sec23_Sec24_sf"/>
</dbReference>
<dbReference type="InParanoid" id="L2GW05"/>
<dbReference type="PANTHER" id="PTHR13803">
    <property type="entry name" value="SEC24-RELATED PROTEIN"/>
    <property type="match status" value="1"/>
</dbReference>
<evidence type="ECO:0000259" key="3">
    <source>
        <dbReference type="Pfam" id="PF04811"/>
    </source>
</evidence>
<dbReference type="OrthoDB" id="49016at2759"/>
<dbReference type="InterPro" id="IPR036175">
    <property type="entry name" value="Sec23/24_helical_dom_sf"/>
</dbReference>
<feature type="domain" description="Zinc finger Sec23/Sec24-type" evidence="2">
    <location>
        <begin position="46"/>
        <end position="79"/>
    </location>
</feature>
<evidence type="ECO:0000313" key="4">
    <source>
        <dbReference type="EMBL" id="ELA47537.1"/>
    </source>
</evidence>
<dbReference type="OMA" id="IMALPNV"/>
<dbReference type="Gene3D" id="3.40.50.410">
    <property type="entry name" value="von Willebrand factor, type A domain"/>
    <property type="match status" value="1"/>
</dbReference>
<dbReference type="STRING" id="948595.L2GW05"/>
<sequence length="714" mass="80468">MNTHNRTALRNASFRCTANAITSAPAPLAVTFELSGTYTNTPSCAIRCTKCRGYISPYCEILSPGEQWRCALCRCLNTVDTPFISQGGFLNQDGFHPLRNYLFNVENMRDERLVNMKLEMDASNAYLKQPSYIFVIECTSDAYKRGVVSSVCSTLRRNMKCLGDARVGVVFYAKTLCIVGHSGAVVVSDFDHLPVFNMDDVLFDAHSVPDLEMTAEFLGREACADSDFGGVMNVVHAMLGKSGGSVVAFLSTVPNRGKASLVGPAASLRCKNDYYKTMAAAFSKSNISLSYYVFSCKNADLPSLSLLSRFTGGFLAYFPNFDSNEPTFPHKLDRHVHMFMSRKKAYEGVLKVRGSNVQISDYFGNFHLKTNDVLALCTVNFEHSVTFGFKMNESVAELKTRNSGKDDLTEINKILNEIGESDACGLSCTGEESGDLEERGDRTAFVNNFLMNADDWVVFQVAVMYNDEKGSRRLRTNNFVVPVVKTRLAMVNEYAMAHFVFLKAINEEMGGKSGLAMVDKFVEEMIESKCLGNMGKLMLSIKKSVVLRPVLYTPMDYRAFYVYLVLTSPLKLINRLIYPLLYDVATEERKDLTLDNLDIDSFYVLDAGYNLFFFVGTGVETNPEVLEMVDKCFDDEVTGRIVLKEYDNEYSKHLNSFVERLRQGTHLDPNYYYIRDDGSSNVYKDIFFSYFYDDSGHNLEDVGEYMRNIRRKMK</sequence>
<dbReference type="SUPFAM" id="SSF82754">
    <property type="entry name" value="C-terminal, gelsolin-like domain of Sec23/24"/>
    <property type="match status" value="1"/>
</dbReference>
<feature type="domain" description="Sec23/Sec24 trunk" evidence="3">
    <location>
        <begin position="228"/>
        <end position="336"/>
    </location>
</feature>
<dbReference type="InterPro" id="IPR006895">
    <property type="entry name" value="Znf_Sec23_Sec24"/>
</dbReference>
<dbReference type="Pfam" id="PF04810">
    <property type="entry name" value="zf-Sec23_Sec24"/>
    <property type="match status" value="1"/>
</dbReference>
<dbReference type="InterPro" id="IPR050550">
    <property type="entry name" value="SEC23_SEC24_subfamily"/>
</dbReference>
<dbReference type="SUPFAM" id="SSF82919">
    <property type="entry name" value="Zn-finger domain of Sec23/24"/>
    <property type="match status" value="1"/>
</dbReference>
<dbReference type="HOGENOM" id="CLU_004589_2_1_1"/>
<keyword evidence="5" id="KW-1185">Reference proteome</keyword>
<dbReference type="GeneID" id="19878851"/>
<dbReference type="GO" id="GO:0000149">
    <property type="term" value="F:SNARE binding"/>
    <property type="evidence" value="ECO:0007669"/>
    <property type="project" value="TreeGrafter"/>
</dbReference>
<evidence type="ECO:0000256" key="1">
    <source>
        <dbReference type="ARBA" id="ARBA00008334"/>
    </source>
</evidence>
<dbReference type="AlphaFoldDB" id="L2GW05"/>
<dbReference type="Proteomes" id="UP000011081">
    <property type="component" value="Unassembled WGS sequence"/>
</dbReference>
<dbReference type="InterPro" id="IPR006896">
    <property type="entry name" value="Sec23/24_trunk_dom"/>
</dbReference>
<name>L2GW05_VAVCU</name>
<reference evidence="5" key="1">
    <citation type="submission" date="2011-03" db="EMBL/GenBank/DDBJ databases">
        <title>The genome sequence of Vavraia culicis strain floridensis.</title>
        <authorList>
            <consortium name="The Broad Institute Genome Sequencing Platform"/>
            <person name="Cuomo C."/>
            <person name="Becnel J."/>
            <person name="Sanscrainte N."/>
            <person name="Young S.K."/>
            <person name="Zeng Q."/>
            <person name="Gargeya S."/>
            <person name="Fitzgerald M."/>
            <person name="Haas B."/>
            <person name="Abouelleil A."/>
            <person name="Alvarado L."/>
            <person name="Arachchi H.M."/>
            <person name="Berlin A."/>
            <person name="Chapman S.B."/>
            <person name="Gearin G."/>
            <person name="Goldberg J."/>
            <person name="Griggs A."/>
            <person name="Gujja S."/>
            <person name="Hansen M."/>
            <person name="Heiman D."/>
            <person name="Howarth C."/>
            <person name="Larimer J."/>
            <person name="Lui A."/>
            <person name="MacDonald P.J.P."/>
            <person name="McCowen C."/>
            <person name="Montmayeur A."/>
            <person name="Murphy C."/>
            <person name="Neiman D."/>
            <person name="Pearson M."/>
            <person name="Priest M."/>
            <person name="Roberts A."/>
            <person name="Saif S."/>
            <person name="Shea T."/>
            <person name="Sisk P."/>
            <person name="Stolte C."/>
            <person name="Sykes S."/>
            <person name="Wortman J."/>
            <person name="Nusbaum C."/>
            <person name="Birren B."/>
        </authorList>
    </citation>
    <scope>NUCLEOTIDE SEQUENCE [LARGE SCALE GENOMIC DNA]</scope>
    <source>
        <strain evidence="5">floridensis</strain>
    </source>
</reference>
<dbReference type="InterPro" id="IPR029006">
    <property type="entry name" value="ADF-H/Gelsolin-like_dom_sf"/>
</dbReference>
<evidence type="ECO:0000313" key="5">
    <source>
        <dbReference type="Proteomes" id="UP000011081"/>
    </source>
</evidence>
<protein>
    <submittedName>
        <fullName evidence="4">Uncharacterized protein</fullName>
    </submittedName>
</protein>
<dbReference type="InterPro" id="IPR036465">
    <property type="entry name" value="vWFA_dom_sf"/>
</dbReference>
<organism evidence="4 5">
    <name type="scientific">Vavraia culicis (isolate floridensis)</name>
    <name type="common">Microsporidian parasite</name>
    <dbReference type="NCBI Taxonomy" id="948595"/>
    <lineage>
        <taxon>Eukaryota</taxon>
        <taxon>Fungi</taxon>
        <taxon>Fungi incertae sedis</taxon>
        <taxon>Microsporidia</taxon>
        <taxon>Pleistophoridae</taxon>
        <taxon>Vavraia</taxon>
    </lineage>
</organism>
<proteinExistence type="inferred from homology"/>
<evidence type="ECO:0000259" key="2">
    <source>
        <dbReference type="Pfam" id="PF04810"/>
    </source>
</evidence>
<dbReference type="Pfam" id="PF04811">
    <property type="entry name" value="Sec23_trunk"/>
    <property type="match status" value="1"/>
</dbReference>
<dbReference type="GO" id="GO:0008270">
    <property type="term" value="F:zinc ion binding"/>
    <property type="evidence" value="ECO:0007669"/>
    <property type="project" value="InterPro"/>
</dbReference>
<dbReference type="GO" id="GO:0070971">
    <property type="term" value="C:endoplasmic reticulum exit site"/>
    <property type="evidence" value="ECO:0007669"/>
    <property type="project" value="TreeGrafter"/>
</dbReference>
<dbReference type="GO" id="GO:0030127">
    <property type="term" value="C:COPII vesicle coat"/>
    <property type="evidence" value="ECO:0007669"/>
    <property type="project" value="InterPro"/>
</dbReference>
<dbReference type="GO" id="GO:0006886">
    <property type="term" value="P:intracellular protein transport"/>
    <property type="evidence" value="ECO:0007669"/>
    <property type="project" value="InterPro"/>
</dbReference>
<dbReference type="Gene3D" id="3.40.20.10">
    <property type="entry name" value="Severin"/>
    <property type="match status" value="1"/>
</dbReference>
<dbReference type="InterPro" id="IPR036180">
    <property type="entry name" value="Gelsolin-like_dom_sf"/>
</dbReference>
<dbReference type="SUPFAM" id="SSF81811">
    <property type="entry name" value="Helical domain of Sec23/24"/>
    <property type="match status" value="1"/>
</dbReference>
<dbReference type="VEuPathDB" id="MicrosporidiaDB:VCUG_00968"/>
<accession>L2GW05</accession>
<gene>
    <name evidence="4" type="ORF">VCUG_00968</name>
</gene>
<dbReference type="SUPFAM" id="SSF81995">
    <property type="entry name" value="beta-sandwich domain of Sec23/24"/>
    <property type="match status" value="1"/>
</dbReference>
<dbReference type="RefSeq" id="XP_008073989.1">
    <property type="nucleotide sequence ID" value="XM_008075798.1"/>
</dbReference>
<comment type="similarity">
    <text evidence="1">Belongs to the SEC23/SEC24 family. SEC24 subfamily.</text>
</comment>